<dbReference type="GO" id="GO:0030414">
    <property type="term" value="F:peptidase inhibitor activity"/>
    <property type="evidence" value="ECO:0007669"/>
    <property type="project" value="UniProtKB-KW"/>
</dbReference>
<dbReference type="InterPro" id="IPR023549">
    <property type="entry name" value="Subtilisin_inhibitor"/>
</dbReference>
<evidence type="ECO:0000256" key="7">
    <source>
        <dbReference type="SAM" id="SignalP"/>
    </source>
</evidence>
<evidence type="ECO:0000259" key="8">
    <source>
        <dbReference type="Pfam" id="PF00720"/>
    </source>
</evidence>
<keyword evidence="10" id="KW-1185">Reference proteome</keyword>
<evidence type="ECO:0000256" key="2">
    <source>
        <dbReference type="ARBA" id="ARBA00010472"/>
    </source>
</evidence>
<keyword evidence="4 9" id="KW-0646">Protease inhibitor</keyword>
<feature type="domain" description="Subtilisin inhibitor" evidence="8">
    <location>
        <begin position="44"/>
        <end position="126"/>
    </location>
</feature>
<keyword evidence="3" id="KW-0964">Secreted</keyword>
<evidence type="ECO:0000256" key="3">
    <source>
        <dbReference type="ARBA" id="ARBA00022525"/>
    </source>
</evidence>
<evidence type="ECO:0000256" key="1">
    <source>
        <dbReference type="ARBA" id="ARBA00004613"/>
    </source>
</evidence>
<evidence type="ECO:0000256" key="5">
    <source>
        <dbReference type="ARBA" id="ARBA00022900"/>
    </source>
</evidence>
<dbReference type="Gene3D" id="3.30.350.10">
    <property type="entry name" value="Subtilisin inhibitor-like"/>
    <property type="match status" value="1"/>
</dbReference>
<dbReference type="SUPFAM" id="SSF55399">
    <property type="entry name" value="Subtilisin inhibitor"/>
    <property type="match status" value="1"/>
</dbReference>
<comment type="subcellular location">
    <subcellularLocation>
        <location evidence="1">Secreted</location>
    </subcellularLocation>
</comment>
<evidence type="ECO:0000256" key="6">
    <source>
        <dbReference type="ARBA" id="ARBA00023157"/>
    </source>
</evidence>
<accession>A0ABT2CCG8</accession>
<comment type="similarity">
    <text evidence="2">Belongs to the protease inhibitor I16 (SSI) family.</text>
</comment>
<keyword evidence="5" id="KW-0722">Serine protease inhibitor</keyword>
<dbReference type="InterPro" id="IPR036819">
    <property type="entry name" value="Subtilisin_inhibitor-like_sf"/>
</dbReference>
<gene>
    <name evidence="9" type="ORF">NX801_05465</name>
</gene>
<evidence type="ECO:0000256" key="4">
    <source>
        <dbReference type="ARBA" id="ARBA00022690"/>
    </source>
</evidence>
<sequence>MLRRLVLTTAATLAALGAGSLASAAPAGAIGPLPLPLFSGPDKLTVTVKDSGNPMADGTFELTCGARTAEGTHPKAQGACDRLEELADEGQDPFTPVPKTRMCTMQYGGPATAHVTGTWQGRPVDAHFDRSNGCEISRWDAMKPVLPMARS</sequence>
<name>A0ABT2CCG8_9ACTN</name>
<feature type="signal peptide" evidence="7">
    <location>
        <begin position="1"/>
        <end position="24"/>
    </location>
</feature>
<keyword evidence="6" id="KW-1015">Disulfide bond</keyword>
<dbReference type="EMBL" id="JANUGQ010000003">
    <property type="protein sequence ID" value="MCS0635112.1"/>
    <property type="molecule type" value="Genomic_DNA"/>
</dbReference>
<dbReference type="Pfam" id="PF00720">
    <property type="entry name" value="SSI"/>
    <property type="match status" value="1"/>
</dbReference>
<dbReference type="RefSeq" id="WP_258785832.1">
    <property type="nucleotide sequence ID" value="NZ_JANUGQ010000003.1"/>
</dbReference>
<dbReference type="Proteomes" id="UP001431313">
    <property type="component" value="Unassembled WGS sequence"/>
</dbReference>
<evidence type="ECO:0000313" key="9">
    <source>
        <dbReference type="EMBL" id="MCS0635112.1"/>
    </source>
</evidence>
<reference evidence="9" key="1">
    <citation type="submission" date="2022-08" db="EMBL/GenBank/DDBJ databases">
        <authorList>
            <person name="Somphong A."/>
            <person name="Phongsopitanun W."/>
        </authorList>
    </citation>
    <scope>NUCLEOTIDE SEQUENCE</scope>
    <source>
        <strain evidence="9">LP05-1</strain>
    </source>
</reference>
<keyword evidence="7" id="KW-0732">Signal</keyword>
<comment type="caution">
    <text evidence="9">The sequence shown here is derived from an EMBL/GenBank/DDBJ whole genome shotgun (WGS) entry which is preliminary data.</text>
</comment>
<protein>
    <submittedName>
        <fullName evidence="9">Subtilase-type protease inhibitor</fullName>
    </submittedName>
</protein>
<feature type="chain" id="PRO_5046624854" evidence="7">
    <location>
        <begin position="25"/>
        <end position="151"/>
    </location>
</feature>
<organism evidence="9 10">
    <name type="scientific">Streptomyces pyxinae</name>
    <dbReference type="NCBI Taxonomy" id="2970734"/>
    <lineage>
        <taxon>Bacteria</taxon>
        <taxon>Bacillati</taxon>
        <taxon>Actinomycetota</taxon>
        <taxon>Actinomycetes</taxon>
        <taxon>Kitasatosporales</taxon>
        <taxon>Streptomycetaceae</taxon>
        <taxon>Streptomyces</taxon>
    </lineage>
</organism>
<evidence type="ECO:0000313" key="10">
    <source>
        <dbReference type="Proteomes" id="UP001431313"/>
    </source>
</evidence>
<proteinExistence type="inferred from homology"/>